<gene>
    <name evidence="1" type="ORF">RHMOL_Rhmol02G0068100</name>
</gene>
<reference evidence="1" key="1">
    <citation type="submission" date="2022-02" db="EMBL/GenBank/DDBJ databases">
        <title>Plant Genome Project.</title>
        <authorList>
            <person name="Zhang R.-G."/>
        </authorList>
    </citation>
    <scope>NUCLEOTIDE SEQUENCE</scope>
    <source>
        <strain evidence="1">AT1</strain>
    </source>
</reference>
<sequence>MKKKTIGVERSGRRCLSTRNLSQNRSPAKEEVANSLDVQIRQNISSFVDAVEKILMQQTRAELQSDNNSES</sequence>
<proteinExistence type="predicted"/>
<comment type="caution">
    <text evidence="1">The sequence shown here is derived from an EMBL/GenBank/DDBJ whole genome shotgun (WGS) entry which is preliminary data.</text>
</comment>
<dbReference type="EMBL" id="CM046389">
    <property type="protein sequence ID" value="KAI8566775.1"/>
    <property type="molecule type" value="Genomic_DNA"/>
</dbReference>
<evidence type="ECO:0000313" key="2">
    <source>
        <dbReference type="Proteomes" id="UP001062846"/>
    </source>
</evidence>
<protein>
    <submittedName>
        <fullName evidence="1">Uncharacterized protein</fullName>
    </submittedName>
</protein>
<evidence type="ECO:0000313" key="1">
    <source>
        <dbReference type="EMBL" id="KAI8566775.1"/>
    </source>
</evidence>
<dbReference type="Proteomes" id="UP001062846">
    <property type="component" value="Chromosome 2"/>
</dbReference>
<organism evidence="1 2">
    <name type="scientific">Rhododendron molle</name>
    <name type="common">Chinese azalea</name>
    <name type="synonym">Azalea mollis</name>
    <dbReference type="NCBI Taxonomy" id="49168"/>
    <lineage>
        <taxon>Eukaryota</taxon>
        <taxon>Viridiplantae</taxon>
        <taxon>Streptophyta</taxon>
        <taxon>Embryophyta</taxon>
        <taxon>Tracheophyta</taxon>
        <taxon>Spermatophyta</taxon>
        <taxon>Magnoliopsida</taxon>
        <taxon>eudicotyledons</taxon>
        <taxon>Gunneridae</taxon>
        <taxon>Pentapetalae</taxon>
        <taxon>asterids</taxon>
        <taxon>Ericales</taxon>
        <taxon>Ericaceae</taxon>
        <taxon>Ericoideae</taxon>
        <taxon>Rhodoreae</taxon>
        <taxon>Rhododendron</taxon>
    </lineage>
</organism>
<keyword evidence="2" id="KW-1185">Reference proteome</keyword>
<name>A0ACC0PMS4_RHOML</name>
<accession>A0ACC0PMS4</accession>